<keyword evidence="2" id="KW-1185">Reference proteome</keyword>
<accession>A0AA39HNX0</accession>
<gene>
    <name evidence="1" type="ORF">QR680_004173</name>
</gene>
<reference evidence="1" key="1">
    <citation type="submission" date="2023-06" db="EMBL/GenBank/DDBJ databases">
        <title>Genomic analysis of the entomopathogenic nematode Steinernema hermaphroditum.</title>
        <authorList>
            <person name="Schwarz E.M."/>
            <person name="Heppert J.K."/>
            <person name="Baniya A."/>
            <person name="Schwartz H.T."/>
            <person name="Tan C.-H."/>
            <person name="Antoshechkin I."/>
            <person name="Sternberg P.W."/>
            <person name="Goodrich-Blair H."/>
            <person name="Dillman A.R."/>
        </authorList>
    </citation>
    <scope>NUCLEOTIDE SEQUENCE</scope>
    <source>
        <strain evidence="1">PS9179</strain>
        <tissue evidence="1">Whole animal</tissue>
    </source>
</reference>
<evidence type="ECO:0000313" key="1">
    <source>
        <dbReference type="EMBL" id="KAK0408810.1"/>
    </source>
</evidence>
<protein>
    <submittedName>
        <fullName evidence="1">Uncharacterized protein</fullName>
    </submittedName>
</protein>
<evidence type="ECO:0000313" key="2">
    <source>
        <dbReference type="Proteomes" id="UP001175271"/>
    </source>
</evidence>
<dbReference type="AlphaFoldDB" id="A0AA39HNX0"/>
<dbReference type="Proteomes" id="UP001175271">
    <property type="component" value="Unassembled WGS sequence"/>
</dbReference>
<dbReference type="EMBL" id="JAUCMV010000003">
    <property type="protein sequence ID" value="KAK0408810.1"/>
    <property type="molecule type" value="Genomic_DNA"/>
</dbReference>
<sequence length="501" mass="58306">MHRQQVLYSFYAGPYVCIISRRGTKLKKFPKAIYNYATLNYPNLTESNDVLDIFGVEFDLSTVHFTYKPHSSLYGNMPVTDIFEKDKLLFGCETFTMVDAVEKQFPKECQYLDNNIQLKDLMNDFKVRLTNFHIYVSTVRTTTRDLSPPEIIYKEVVETFRPHGKKKPGNWKTYNSWIDIRSKVFSDLVVRDSSRTELHYSMAVYCLPINMWIHPKRIGNCECKKCGSEWLKDTASFCCREVLLMDPFSNRLSSIRRTYQNALDKNTCILDYLEDKWKLRSHLSSMLSSSRNRATDLPANKCYKYINKLFERSGLMRTTGCKHLPTCVITMVERLIADFRGAAVTTSEPSVFVLYKPLNVSSTTYDSNHFWMNSNLHAMDYVEFNGRRRPIGDELLLQSSTTLPIALSTAIFGTIKNDFLTEFEDRFPSNPPIAAHQVLREFSALVKIRIYVHRPTEPEYLMYGWYEYATGTLEQRRTLPTILLKEDDNGKFNVINPLRFT</sequence>
<comment type="caution">
    <text evidence="1">The sequence shown here is derived from an EMBL/GenBank/DDBJ whole genome shotgun (WGS) entry which is preliminary data.</text>
</comment>
<organism evidence="1 2">
    <name type="scientific">Steinernema hermaphroditum</name>
    <dbReference type="NCBI Taxonomy" id="289476"/>
    <lineage>
        <taxon>Eukaryota</taxon>
        <taxon>Metazoa</taxon>
        <taxon>Ecdysozoa</taxon>
        <taxon>Nematoda</taxon>
        <taxon>Chromadorea</taxon>
        <taxon>Rhabditida</taxon>
        <taxon>Tylenchina</taxon>
        <taxon>Panagrolaimomorpha</taxon>
        <taxon>Strongyloidoidea</taxon>
        <taxon>Steinernematidae</taxon>
        <taxon>Steinernema</taxon>
    </lineage>
</organism>
<name>A0AA39HNX0_9BILA</name>
<proteinExistence type="predicted"/>